<feature type="transmembrane region" description="Helical" evidence="1">
    <location>
        <begin position="36"/>
        <end position="59"/>
    </location>
</feature>
<dbReference type="RefSeq" id="WP_198065891.1">
    <property type="nucleotide sequence ID" value="NZ_JAECVR010000018.1"/>
</dbReference>
<feature type="domain" description="DUF58" evidence="2">
    <location>
        <begin position="201"/>
        <end position="356"/>
    </location>
</feature>
<dbReference type="Pfam" id="PF01882">
    <property type="entry name" value="DUF58"/>
    <property type="match status" value="1"/>
</dbReference>
<keyword evidence="4" id="KW-1185">Reference proteome</keyword>
<organism evidence="3 4">
    <name type="scientific">Paenactinomyces guangxiensis</name>
    <dbReference type="NCBI Taxonomy" id="1490290"/>
    <lineage>
        <taxon>Bacteria</taxon>
        <taxon>Bacillati</taxon>
        <taxon>Bacillota</taxon>
        <taxon>Bacilli</taxon>
        <taxon>Bacillales</taxon>
        <taxon>Thermoactinomycetaceae</taxon>
        <taxon>Paenactinomyces</taxon>
    </lineage>
</organism>
<comment type="caution">
    <text evidence="3">The sequence shown here is derived from an EMBL/GenBank/DDBJ whole genome shotgun (WGS) entry which is preliminary data.</text>
</comment>
<keyword evidence="1" id="KW-0812">Transmembrane</keyword>
<evidence type="ECO:0000256" key="1">
    <source>
        <dbReference type="SAM" id="Phobius"/>
    </source>
</evidence>
<evidence type="ECO:0000313" key="4">
    <source>
        <dbReference type="Proteomes" id="UP000535491"/>
    </source>
</evidence>
<name>A0A7W1WT75_9BACL</name>
<dbReference type="AlphaFoldDB" id="A0A7W1WT75"/>
<keyword evidence="1" id="KW-1133">Transmembrane helix</keyword>
<evidence type="ECO:0000313" key="3">
    <source>
        <dbReference type="EMBL" id="MBA4495592.1"/>
    </source>
</evidence>
<reference evidence="3 4" key="1">
    <citation type="submission" date="2020-07" db="EMBL/GenBank/DDBJ databases">
        <authorList>
            <person name="Feng H."/>
        </authorList>
    </citation>
    <scope>NUCLEOTIDE SEQUENCE [LARGE SCALE GENOMIC DNA]</scope>
    <source>
        <strain evidence="4">s-10</strain>
    </source>
</reference>
<dbReference type="InterPro" id="IPR002881">
    <property type="entry name" value="DUF58"/>
</dbReference>
<sequence length="407" mass="46680">MSEVIKRDASGLLLLTGLTLIWAVMAVRMGGFVSGFLFYTGLIFTILEAIVYFTCFRGLSVSRNISQHRLMAGDHIRVSLTCARHYFFPFTWFTLRDLSDLKDQCSIGEAEFLVPNEKNVKLDYSVYNLQRGRYHFNQLECTGGDLFGLVRRTMTIPQPETVLVYPRVQPITHWNSFAGNPGSQKQTYKRNWQDPSAVTGLRNYQVGDRLQQIHWKASARGQGMKVKEFEHEVSCEYVFVLDQREQAYRGLPPEVFERAVSLLASLTNFTIQHRYFTSMLLTGAHPHYLSAGRNEEHFVRILKALVDVKPNGRQLLQAFSHQSGLQWRKGKKVVLISPGMDAPCYDFLNDLRRKKAEAEFFWIADLSRSSPPLQQKWRTLHLPVWKIDQNSFDMALRGGAWVGSVSS</sequence>
<protein>
    <submittedName>
        <fullName evidence="3">DUF58 domain-containing protein</fullName>
    </submittedName>
</protein>
<evidence type="ECO:0000259" key="2">
    <source>
        <dbReference type="Pfam" id="PF01882"/>
    </source>
</evidence>
<accession>A0A7W1WT75</accession>
<dbReference type="PANTHER" id="PTHR34351:SF2">
    <property type="entry name" value="DUF58 DOMAIN-CONTAINING PROTEIN"/>
    <property type="match status" value="1"/>
</dbReference>
<keyword evidence="1" id="KW-0472">Membrane</keyword>
<dbReference type="PANTHER" id="PTHR34351">
    <property type="entry name" value="SLR1927 PROTEIN-RELATED"/>
    <property type="match status" value="1"/>
</dbReference>
<dbReference type="EMBL" id="JACEIQ010000016">
    <property type="protein sequence ID" value="MBA4495592.1"/>
    <property type="molecule type" value="Genomic_DNA"/>
</dbReference>
<dbReference type="Proteomes" id="UP000535491">
    <property type="component" value="Unassembled WGS sequence"/>
</dbReference>
<gene>
    <name evidence="3" type="ORF">H1191_14935</name>
</gene>
<proteinExistence type="predicted"/>